<evidence type="ECO:0000313" key="2">
    <source>
        <dbReference type="EMBL" id="PCG07690.1"/>
    </source>
</evidence>
<reference evidence="2 3" key="1">
    <citation type="submission" date="2017-09" db="EMBL/GenBank/DDBJ databases">
        <title>Sphingomonas ginsenosidimutans KACC 14949, whole genome shotgun sequence.</title>
        <authorList>
            <person name="Feng G."/>
            <person name="Zhu H."/>
        </authorList>
    </citation>
    <scope>NUCLEOTIDE SEQUENCE [LARGE SCALE GENOMIC DNA]</scope>
    <source>
        <strain evidence="2 3">KACC 14949</strain>
    </source>
</reference>
<dbReference type="AlphaFoldDB" id="A0A2A4HTI5"/>
<evidence type="ECO:0000256" key="1">
    <source>
        <dbReference type="SAM" id="MobiDB-lite"/>
    </source>
</evidence>
<keyword evidence="3" id="KW-1185">Reference proteome</keyword>
<dbReference type="Pfam" id="PF13279">
    <property type="entry name" value="4HBT_2"/>
    <property type="match status" value="1"/>
</dbReference>
<protein>
    <recommendedName>
        <fullName evidence="4">Thioesterase</fullName>
    </recommendedName>
</protein>
<organism evidence="2 3">
    <name type="scientific">Sphingomonas ginsenosidimutans</name>
    <dbReference type="NCBI Taxonomy" id="862134"/>
    <lineage>
        <taxon>Bacteria</taxon>
        <taxon>Pseudomonadati</taxon>
        <taxon>Pseudomonadota</taxon>
        <taxon>Alphaproteobacteria</taxon>
        <taxon>Sphingomonadales</taxon>
        <taxon>Sphingomonadaceae</taxon>
        <taxon>Sphingomonas</taxon>
    </lineage>
</organism>
<accession>A0A2A4HTI5</accession>
<dbReference type="Proteomes" id="UP000218784">
    <property type="component" value="Unassembled WGS sequence"/>
</dbReference>
<dbReference type="InterPro" id="IPR029069">
    <property type="entry name" value="HotDog_dom_sf"/>
</dbReference>
<gene>
    <name evidence="2" type="ORF">COA17_17070</name>
</gene>
<feature type="compositionally biased region" description="Basic and acidic residues" evidence="1">
    <location>
        <begin position="81"/>
        <end position="95"/>
    </location>
</feature>
<sequence>MPNDSAGHTCAFDVIASDIDHMGHVNNTVYLRWIQEAVISFWHRIAPGDALESVARVAIKHEITYRCPAFLDQRVDCQSASKRDPLPASKRDPLRRAAYRG</sequence>
<name>A0A2A4HTI5_9SPHN</name>
<feature type="region of interest" description="Disordered" evidence="1">
    <location>
        <begin position="79"/>
        <end position="101"/>
    </location>
</feature>
<dbReference type="RefSeq" id="WP_056433088.1">
    <property type="nucleotide sequence ID" value="NZ_NWVD01000013.1"/>
</dbReference>
<proteinExistence type="predicted"/>
<dbReference type="SUPFAM" id="SSF54637">
    <property type="entry name" value="Thioesterase/thiol ester dehydrase-isomerase"/>
    <property type="match status" value="1"/>
</dbReference>
<comment type="caution">
    <text evidence="2">The sequence shown here is derived from an EMBL/GenBank/DDBJ whole genome shotgun (WGS) entry which is preliminary data.</text>
</comment>
<dbReference type="CDD" id="cd00586">
    <property type="entry name" value="4HBT"/>
    <property type="match status" value="1"/>
</dbReference>
<dbReference type="EMBL" id="NWVD01000013">
    <property type="protein sequence ID" value="PCG07690.1"/>
    <property type="molecule type" value="Genomic_DNA"/>
</dbReference>
<evidence type="ECO:0008006" key="4">
    <source>
        <dbReference type="Google" id="ProtNLM"/>
    </source>
</evidence>
<dbReference type="Gene3D" id="3.10.129.10">
    <property type="entry name" value="Hotdog Thioesterase"/>
    <property type="match status" value="1"/>
</dbReference>
<evidence type="ECO:0000313" key="3">
    <source>
        <dbReference type="Proteomes" id="UP000218784"/>
    </source>
</evidence>